<evidence type="ECO:0000313" key="2">
    <source>
        <dbReference type="EMBL" id="KYN40993.1"/>
    </source>
</evidence>
<sequence>MTRSIGTFQRFKHDDVMRATHSVSVISHSLHDCIGPNRVRPPHTAVHLLRPPLVPPPTRPPSSTPSLPPPSSPPPPSLPPLPPTPSIEKRPVLYAPAHTLYLACVLNARDRCLSFCLTAGCACRGSLLLSLFSLSLSSNKINTVDFSLRFFFLCSYNYRRLL</sequence>
<name>A0A195FKP9_9HYME</name>
<feature type="region of interest" description="Disordered" evidence="1">
    <location>
        <begin position="49"/>
        <end position="84"/>
    </location>
</feature>
<organism evidence="2 3">
    <name type="scientific">Trachymyrmex septentrionalis</name>
    <dbReference type="NCBI Taxonomy" id="34720"/>
    <lineage>
        <taxon>Eukaryota</taxon>
        <taxon>Metazoa</taxon>
        <taxon>Ecdysozoa</taxon>
        <taxon>Arthropoda</taxon>
        <taxon>Hexapoda</taxon>
        <taxon>Insecta</taxon>
        <taxon>Pterygota</taxon>
        <taxon>Neoptera</taxon>
        <taxon>Endopterygota</taxon>
        <taxon>Hymenoptera</taxon>
        <taxon>Apocrita</taxon>
        <taxon>Aculeata</taxon>
        <taxon>Formicoidea</taxon>
        <taxon>Formicidae</taxon>
        <taxon>Myrmicinae</taxon>
        <taxon>Trachymyrmex</taxon>
    </lineage>
</organism>
<gene>
    <name evidence="2" type="ORF">ALC56_04586</name>
</gene>
<evidence type="ECO:0000313" key="3">
    <source>
        <dbReference type="Proteomes" id="UP000078541"/>
    </source>
</evidence>
<reference evidence="2 3" key="1">
    <citation type="submission" date="2016-03" db="EMBL/GenBank/DDBJ databases">
        <title>Trachymyrmex septentrionalis WGS genome.</title>
        <authorList>
            <person name="Nygaard S."/>
            <person name="Hu H."/>
            <person name="Boomsma J."/>
            <person name="Zhang G."/>
        </authorList>
    </citation>
    <scope>NUCLEOTIDE SEQUENCE [LARGE SCALE GENOMIC DNA]</scope>
    <source>
        <strain evidence="2">Tsep2-gDNA-1</strain>
        <tissue evidence="2">Whole body</tissue>
    </source>
</reference>
<dbReference type="AlphaFoldDB" id="A0A195FKP9"/>
<dbReference type="Proteomes" id="UP000078541">
    <property type="component" value="Unassembled WGS sequence"/>
</dbReference>
<protein>
    <submittedName>
        <fullName evidence="2">Uncharacterized protein</fullName>
    </submittedName>
</protein>
<keyword evidence="3" id="KW-1185">Reference proteome</keyword>
<accession>A0A195FKP9</accession>
<proteinExistence type="predicted"/>
<dbReference type="EMBL" id="KQ981491">
    <property type="protein sequence ID" value="KYN40993.1"/>
    <property type="molecule type" value="Genomic_DNA"/>
</dbReference>
<evidence type="ECO:0000256" key="1">
    <source>
        <dbReference type="SAM" id="MobiDB-lite"/>
    </source>
</evidence>
<feature type="compositionally biased region" description="Pro residues" evidence="1">
    <location>
        <begin position="52"/>
        <end position="84"/>
    </location>
</feature>